<name>A0A2H0TR67_9BACT</name>
<dbReference type="AlphaFoldDB" id="A0A2H0TR67"/>
<reference evidence="3" key="1">
    <citation type="submission" date="2017-09" db="EMBL/GenBank/DDBJ databases">
        <title>Depth-based differentiation of microbial function through sediment-hosted aquifers and enrichment of novel symbionts in the deep terrestrial subsurface.</title>
        <authorList>
            <person name="Probst A.J."/>
            <person name="Ladd B."/>
            <person name="Jarett J.K."/>
            <person name="Geller-Mcgrath D.E."/>
            <person name="Sieber C.M.K."/>
            <person name="Emerson J.B."/>
            <person name="Anantharaman K."/>
            <person name="Thomas B.C."/>
            <person name="Malmstrom R."/>
            <person name="Stieglmeier M."/>
            <person name="Klingl A."/>
            <person name="Woyke T."/>
            <person name="Ryan C.M."/>
            <person name="Banfield J.F."/>
        </authorList>
    </citation>
    <scope>NUCLEOTIDE SEQUENCE [LARGE SCALE GENOMIC DNA]</scope>
</reference>
<dbReference type="Proteomes" id="UP000230154">
    <property type="component" value="Unassembled WGS sequence"/>
</dbReference>
<evidence type="ECO:0000313" key="3">
    <source>
        <dbReference type="Proteomes" id="UP000230154"/>
    </source>
</evidence>
<sequence length="127" mass="14413">MLFVLIRFAIRISSLVILSVFSLEFGHLSFLHMSTHPERRELAVSRESRESKESKENEIDPELAAAATLERADYLVKEVKSSKQQMQNILIHMTQVQQAIAQIRAQLQLVGDIDATSAQHDQAQVKK</sequence>
<proteinExistence type="predicted"/>
<organism evidence="2 3">
    <name type="scientific">Candidatus Magasanikbacteria bacterium CG10_big_fil_rev_8_21_14_0_10_47_10</name>
    <dbReference type="NCBI Taxonomy" id="1974652"/>
    <lineage>
        <taxon>Bacteria</taxon>
        <taxon>Candidatus Magasanikiibacteriota</taxon>
    </lineage>
</organism>
<evidence type="ECO:0000256" key="1">
    <source>
        <dbReference type="SAM" id="MobiDB-lite"/>
    </source>
</evidence>
<dbReference type="EMBL" id="PFCB01000014">
    <property type="protein sequence ID" value="PIR74634.1"/>
    <property type="molecule type" value="Genomic_DNA"/>
</dbReference>
<comment type="caution">
    <text evidence="2">The sequence shown here is derived from an EMBL/GenBank/DDBJ whole genome shotgun (WGS) entry which is preliminary data.</text>
</comment>
<feature type="non-terminal residue" evidence="2">
    <location>
        <position position="127"/>
    </location>
</feature>
<feature type="region of interest" description="Disordered" evidence="1">
    <location>
        <begin position="39"/>
        <end position="62"/>
    </location>
</feature>
<feature type="compositionally biased region" description="Basic and acidic residues" evidence="1">
    <location>
        <begin position="39"/>
        <end position="58"/>
    </location>
</feature>
<accession>A0A2H0TR67</accession>
<gene>
    <name evidence="2" type="ORF">COU35_01495</name>
</gene>
<protein>
    <submittedName>
        <fullName evidence="2">Uncharacterized protein</fullName>
    </submittedName>
</protein>
<evidence type="ECO:0000313" key="2">
    <source>
        <dbReference type="EMBL" id="PIR74634.1"/>
    </source>
</evidence>